<name>A0A4V5TJE0_9BACL</name>
<feature type="transmembrane region" description="Helical" evidence="1">
    <location>
        <begin position="59"/>
        <end position="90"/>
    </location>
</feature>
<dbReference type="AlphaFoldDB" id="A0A4V5TJE0"/>
<dbReference type="EMBL" id="SZNK01000001">
    <property type="protein sequence ID" value="TKI59093.1"/>
    <property type="molecule type" value="Genomic_DNA"/>
</dbReference>
<accession>A0A4V5TJE0</accession>
<sequence length="137" mass="15465">MNTELFQPSLKPGVNYETKSYNLTSYLYACMIGGFLPALVLGMQNAVWLRVNPLLRTVILIVGIILYFVLPLGILRFFLGTWIGIAYYFLMKRRYKVHEGIHGTIQPMLHTAIGCSFVGRMLEVGYIVKGVPLLYGS</sequence>
<proteinExistence type="predicted"/>
<dbReference type="OrthoDB" id="2471722at2"/>
<dbReference type="RefSeq" id="WP_137032960.1">
    <property type="nucleotide sequence ID" value="NZ_SZNK01000001.1"/>
</dbReference>
<keyword evidence="1" id="KW-0812">Transmembrane</keyword>
<protein>
    <submittedName>
        <fullName evidence="2">Uncharacterized protein</fullName>
    </submittedName>
</protein>
<comment type="caution">
    <text evidence="2">The sequence shown here is derived from an EMBL/GenBank/DDBJ whole genome shotgun (WGS) entry which is preliminary data.</text>
</comment>
<gene>
    <name evidence="2" type="ORF">E8L90_28910</name>
</gene>
<keyword evidence="1" id="KW-1133">Transmembrane helix</keyword>
<keyword evidence="3" id="KW-1185">Reference proteome</keyword>
<organism evidence="2 3">
    <name type="scientific">Brevibacillus antibioticus</name>
    <dbReference type="NCBI Taxonomy" id="2570228"/>
    <lineage>
        <taxon>Bacteria</taxon>
        <taxon>Bacillati</taxon>
        <taxon>Bacillota</taxon>
        <taxon>Bacilli</taxon>
        <taxon>Bacillales</taxon>
        <taxon>Paenibacillaceae</taxon>
        <taxon>Brevibacillus</taxon>
    </lineage>
</organism>
<evidence type="ECO:0000313" key="2">
    <source>
        <dbReference type="EMBL" id="TKI59093.1"/>
    </source>
</evidence>
<evidence type="ECO:0000256" key="1">
    <source>
        <dbReference type="SAM" id="Phobius"/>
    </source>
</evidence>
<evidence type="ECO:0000313" key="3">
    <source>
        <dbReference type="Proteomes" id="UP000307841"/>
    </source>
</evidence>
<feature type="transmembrane region" description="Helical" evidence="1">
    <location>
        <begin position="26"/>
        <end position="47"/>
    </location>
</feature>
<dbReference type="Proteomes" id="UP000307841">
    <property type="component" value="Unassembled WGS sequence"/>
</dbReference>
<keyword evidence="1" id="KW-0472">Membrane</keyword>
<reference evidence="2 3" key="1">
    <citation type="submission" date="2019-04" db="EMBL/GenBank/DDBJ databases">
        <title>Whole genome sequencing of Brevibacillus sp. TGS2-1.</title>
        <authorList>
            <person name="Choi A."/>
        </authorList>
    </citation>
    <scope>NUCLEOTIDE SEQUENCE [LARGE SCALE GENOMIC DNA]</scope>
    <source>
        <strain evidence="2 3">TGS2-1</strain>
    </source>
</reference>